<keyword evidence="2" id="KW-0808">Transferase</keyword>
<accession>A0AAV5I9X4</accession>
<dbReference type="EMBL" id="BPVZ01000009">
    <property type="protein sequence ID" value="GKU95840.1"/>
    <property type="molecule type" value="Genomic_DNA"/>
</dbReference>
<feature type="region of interest" description="Disordered" evidence="7">
    <location>
        <begin position="365"/>
        <end position="388"/>
    </location>
</feature>
<dbReference type="PANTHER" id="PTHR37984:SF5">
    <property type="entry name" value="PROTEIN NYNRIN-LIKE"/>
    <property type="match status" value="1"/>
</dbReference>
<feature type="region of interest" description="Disordered" evidence="7">
    <location>
        <begin position="265"/>
        <end position="319"/>
    </location>
</feature>
<dbReference type="InterPro" id="IPR036397">
    <property type="entry name" value="RNaseH_sf"/>
</dbReference>
<dbReference type="CDD" id="cd01647">
    <property type="entry name" value="RT_LTR"/>
    <property type="match status" value="1"/>
</dbReference>
<evidence type="ECO:0000256" key="3">
    <source>
        <dbReference type="ARBA" id="ARBA00022695"/>
    </source>
</evidence>
<dbReference type="GO" id="GO:0003676">
    <property type="term" value="F:nucleic acid binding"/>
    <property type="evidence" value="ECO:0007669"/>
    <property type="project" value="InterPro"/>
</dbReference>
<feature type="region of interest" description="Disordered" evidence="7">
    <location>
        <begin position="767"/>
        <end position="790"/>
    </location>
</feature>
<keyword evidence="10" id="KW-1185">Reference proteome</keyword>
<protein>
    <recommendedName>
        <fullName evidence="8">Integrase catalytic domain-containing protein</fullName>
    </recommendedName>
</protein>
<dbReference type="GO" id="GO:0016192">
    <property type="term" value="P:vesicle-mediated transport"/>
    <property type="evidence" value="ECO:0007669"/>
    <property type="project" value="InterPro"/>
</dbReference>
<dbReference type="SUPFAM" id="SSF56672">
    <property type="entry name" value="DNA/RNA polymerases"/>
    <property type="match status" value="1"/>
</dbReference>
<dbReference type="Proteomes" id="UP001054252">
    <property type="component" value="Unassembled WGS sequence"/>
</dbReference>
<dbReference type="InterPro" id="IPR041577">
    <property type="entry name" value="RT_RNaseH_2"/>
</dbReference>
<dbReference type="InterPro" id="IPR043128">
    <property type="entry name" value="Rev_trsase/Diguanyl_cyclase"/>
</dbReference>
<keyword evidence="5" id="KW-0378">Hydrolase</keyword>
<evidence type="ECO:0000256" key="6">
    <source>
        <dbReference type="ARBA" id="ARBA00023268"/>
    </source>
</evidence>
<dbReference type="Gene3D" id="2.40.70.10">
    <property type="entry name" value="Acid Proteases"/>
    <property type="match status" value="1"/>
</dbReference>
<feature type="compositionally biased region" description="Basic and acidic residues" evidence="7">
    <location>
        <begin position="1043"/>
        <end position="1052"/>
    </location>
</feature>
<evidence type="ECO:0000313" key="9">
    <source>
        <dbReference type="EMBL" id="GKU95840.1"/>
    </source>
</evidence>
<feature type="compositionally biased region" description="Basic and acidic residues" evidence="7">
    <location>
        <begin position="301"/>
        <end position="319"/>
    </location>
</feature>
<dbReference type="PANTHER" id="PTHR37984">
    <property type="entry name" value="PROTEIN CBG26694"/>
    <property type="match status" value="1"/>
</dbReference>
<dbReference type="InterPro" id="IPR041588">
    <property type="entry name" value="Integrase_H2C2"/>
</dbReference>
<dbReference type="PROSITE" id="PS50994">
    <property type="entry name" value="INTEGRASE"/>
    <property type="match status" value="1"/>
</dbReference>
<dbReference type="GO" id="GO:0004519">
    <property type="term" value="F:endonuclease activity"/>
    <property type="evidence" value="ECO:0007669"/>
    <property type="project" value="UniProtKB-KW"/>
</dbReference>
<dbReference type="Pfam" id="PF03732">
    <property type="entry name" value="Retrotrans_gag"/>
    <property type="match status" value="1"/>
</dbReference>
<keyword evidence="3" id="KW-0548">Nucleotidyltransferase</keyword>
<evidence type="ECO:0000256" key="1">
    <source>
        <dbReference type="ARBA" id="ARBA00009884"/>
    </source>
</evidence>
<gene>
    <name evidence="9" type="ORF">SLEP1_g9148</name>
</gene>
<comment type="caution">
    <text evidence="9">The sequence shown here is derived from an EMBL/GenBank/DDBJ whole genome shotgun (WGS) entry which is preliminary data.</text>
</comment>
<dbReference type="SUPFAM" id="SSF53098">
    <property type="entry name" value="Ribonuclease H-like"/>
    <property type="match status" value="2"/>
</dbReference>
<dbReference type="InterPro" id="IPR000477">
    <property type="entry name" value="RT_dom"/>
</dbReference>
<dbReference type="InterPro" id="IPR021109">
    <property type="entry name" value="Peptidase_aspartic_dom_sf"/>
</dbReference>
<dbReference type="Pfam" id="PF17921">
    <property type="entry name" value="Integrase_H2C2"/>
    <property type="match status" value="1"/>
</dbReference>
<dbReference type="Gene3D" id="3.30.420.10">
    <property type="entry name" value="Ribonuclease H-like superfamily/Ribonuclease H"/>
    <property type="match status" value="2"/>
</dbReference>
<dbReference type="SUPFAM" id="SSF56815">
    <property type="entry name" value="Sec1/munc18-like (SM) proteins"/>
    <property type="match status" value="1"/>
</dbReference>
<dbReference type="InterPro" id="IPR001584">
    <property type="entry name" value="Integrase_cat-core"/>
</dbReference>
<dbReference type="InterPro" id="IPR036045">
    <property type="entry name" value="Sec1-like_sf"/>
</dbReference>
<evidence type="ECO:0000313" key="10">
    <source>
        <dbReference type="Proteomes" id="UP001054252"/>
    </source>
</evidence>
<dbReference type="Gene3D" id="3.30.70.270">
    <property type="match status" value="2"/>
</dbReference>
<reference evidence="9 10" key="1">
    <citation type="journal article" date="2021" name="Commun. Biol.">
        <title>The genome of Shorea leprosula (Dipterocarpaceae) highlights the ecological relevance of drought in aseasonal tropical rainforests.</title>
        <authorList>
            <person name="Ng K.K.S."/>
            <person name="Kobayashi M.J."/>
            <person name="Fawcett J.A."/>
            <person name="Hatakeyama M."/>
            <person name="Paape T."/>
            <person name="Ng C.H."/>
            <person name="Ang C.C."/>
            <person name="Tnah L.H."/>
            <person name="Lee C.T."/>
            <person name="Nishiyama T."/>
            <person name="Sese J."/>
            <person name="O'Brien M.J."/>
            <person name="Copetti D."/>
            <person name="Mohd Noor M.I."/>
            <person name="Ong R.C."/>
            <person name="Putra M."/>
            <person name="Sireger I.Z."/>
            <person name="Indrioko S."/>
            <person name="Kosugi Y."/>
            <person name="Izuno A."/>
            <person name="Isagi Y."/>
            <person name="Lee S.L."/>
            <person name="Shimizu K.K."/>
        </authorList>
    </citation>
    <scope>NUCLEOTIDE SEQUENCE [LARGE SCALE GENOMIC DNA]</scope>
    <source>
        <strain evidence="9">214</strain>
    </source>
</reference>
<evidence type="ECO:0000256" key="7">
    <source>
        <dbReference type="SAM" id="MobiDB-lite"/>
    </source>
</evidence>
<evidence type="ECO:0000256" key="5">
    <source>
        <dbReference type="ARBA" id="ARBA00022759"/>
    </source>
</evidence>
<dbReference type="InterPro" id="IPR001619">
    <property type="entry name" value="Sec1-like"/>
</dbReference>
<dbReference type="Pfam" id="PF00995">
    <property type="entry name" value="Sec1"/>
    <property type="match status" value="1"/>
</dbReference>
<keyword evidence="5" id="KW-0255">Endonuclease</keyword>
<comment type="similarity">
    <text evidence="1">Belongs to the STXBP/unc-18/SEC1 family.</text>
</comment>
<dbReference type="Gene3D" id="3.90.830.10">
    <property type="entry name" value="Syntaxin Binding Protein 1, Chain A, domain 2"/>
    <property type="match status" value="1"/>
</dbReference>
<dbReference type="Pfam" id="PF17919">
    <property type="entry name" value="RT_RNaseH_2"/>
    <property type="match status" value="1"/>
</dbReference>
<feature type="region of interest" description="Disordered" evidence="7">
    <location>
        <begin position="1043"/>
        <end position="1065"/>
    </location>
</feature>
<evidence type="ECO:0000256" key="2">
    <source>
        <dbReference type="ARBA" id="ARBA00022679"/>
    </source>
</evidence>
<dbReference type="Gene3D" id="3.10.10.10">
    <property type="entry name" value="HIV Type 1 Reverse Transcriptase, subunit A, domain 1"/>
    <property type="match status" value="1"/>
</dbReference>
<dbReference type="Pfam" id="PF00078">
    <property type="entry name" value="RVT_1"/>
    <property type="match status" value="1"/>
</dbReference>
<feature type="domain" description="Integrase catalytic" evidence="8">
    <location>
        <begin position="1757"/>
        <end position="1918"/>
    </location>
</feature>
<keyword evidence="4" id="KW-0540">Nuclease</keyword>
<dbReference type="InterPro" id="IPR043502">
    <property type="entry name" value="DNA/RNA_pol_sf"/>
</dbReference>
<dbReference type="InterPro" id="IPR043127">
    <property type="entry name" value="Sec-1-like_dom3a"/>
</dbReference>
<name>A0AAV5I9X4_9ROSI</name>
<dbReference type="GO" id="GO:0016779">
    <property type="term" value="F:nucleotidyltransferase activity"/>
    <property type="evidence" value="ECO:0007669"/>
    <property type="project" value="UniProtKB-KW"/>
</dbReference>
<feature type="compositionally biased region" description="Basic and acidic residues" evidence="7">
    <location>
        <begin position="603"/>
        <end position="636"/>
    </location>
</feature>
<feature type="compositionally biased region" description="Polar residues" evidence="7">
    <location>
        <begin position="276"/>
        <end position="300"/>
    </location>
</feature>
<dbReference type="Pfam" id="PF00665">
    <property type="entry name" value="rve"/>
    <property type="match status" value="1"/>
</dbReference>
<proteinExistence type="inferred from homology"/>
<keyword evidence="6" id="KW-0511">Multifunctional enzyme</keyword>
<evidence type="ECO:0000256" key="4">
    <source>
        <dbReference type="ARBA" id="ARBA00022722"/>
    </source>
</evidence>
<organism evidence="9 10">
    <name type="scientific">Rubroshorea leprosula</name>
    <dbReference type="NCBI Taxonomy" id="152421"/>
    <lineage>
        <taxon>Eukaryota</taxon>
        <taxon>Viridiplantae</taxon>
        <taxon>Streptophyta</taxon>
        <taxon>Embryophyta</taxon>
        <taxon>Tracheophyta</taxon>
        <taxon>Spermatophyta</taxon>
        <taxon>Magnoliopsida</taxon>
        <taxon>eudicotyledons</taxon>
        <taxon>Gunneridae</taxon>
        <taxon>Pentapetalae</taxon>
        <taxon>rosids</taxon>
        <taxon>malvids</taxon>
        <taxon>Malvales</taxon>
        <taxon>Dipterocarpaceae</taxon>
        <taxon>Rubroshorea</taxon>
    </lineage>
</organism>
<dbReference type="InterPro" id="IPR012337">
    <property type="entry name" value="RNaseH-like_sf"/>
</dbReference>
<dbReference type="InterPro" id="IPR005162">
    <property type="entry name" value="Retrotrans_gag_dom"/>
</dbReference>
<dbReference type="CDD" id="cd00303">
    <property type="entry name" value="retropepsin_like"/>
    <property type="match status" value="1"/>
</dbReference>
<sequence length="2023" mass="228544">MKEERIRTNKKSCVTLIDRRIIKSEPYVIEDELKLRLCGEELSGAIEEEEQNMIVDASATLAPLRRGIDDSIDQDAFFKANMHENFGDIGMNIKRMVDDFQQVAKSNPNIQTIEEMAKFVDNYPEYRKMHGNVSKHVTLVTEMSKIVEERKLMLVSETEQELACNGGQAAAFEAVTNLLNNESISYIDRLRLVMLYALRYEKEIPVQLMQLFNKLASRSAKYKPGLMQFLLKQAGVDKRTGDLYGNCDLLNIARNMARGLKDHLSETDDDERTPTGYATQPEQFQVPTGTRSRPSRPYNSQHERPERSTEPARTTELEERTRVLEMAMGKILARLIPDDPLIPLLNRDAQSAAVVATRNSPALSNIAVPTRPRGSGKLNIEPSSSKHSEELLKKNADLERQLRDVQKSIDELKSPRSYQQTLDLDSAPLNLSITAEPYQEGFRIPHLETYDGSGDPDEHLHTYQAIMRIQNANDAMMCKVFPATLKTTARRWYHKLPRHSIDSYSQLAKLFSNKFASQREIKRTATELMQVHQKEGESLRDYMQRFNKATLDIDNVPDTICLSALLHGLKPGRFLDDLLENPPKSWNEVNDRSASFILSEDFQSSKRRADDRQGKEPKQPENRDDKKKQKVGEQRGKPPSYPKYDSYIPLSSSRSQILSQIQHWVNRPPPQTHDSSRADRSKYCDYHRVYGHNTEDCQSLKDELEFLARNGKLEGYVQKPFVRQPTQTHFVQEYGRPQATGYQLGSNPNSYQTGLYSFEPNRAYRGRPFNRRGPGQKAPTQNQKDHRGVGYGGIPPPSGTINMISGGIHAGGQSAHARKAYARQVMAVNKNRPLKRPFEGAEWENAAITFSPADYQRAGEPDVVMPYADPFVATVHIGNHNVNKVFIDTGSSPDILYWSCFQKMQLNPSSLQKYEGPIYGFDNQPVPVEGVITLPIYVGSEPRFRMASVSFLVVKMELAFNAILGRATLCELKAVISQPYLCMKFPTPQGVGVLKGNQKMARACYQDTFKKVELAVALGGSESSRPTQPGQQTMSISDIEHRPEGVEQKAEPVEPVETVPLNPDVPERTVKIGTKLTEEERAELLGFLRVNQDVFAWTTDEMPGIPAELTVHKLSTDPTRRPVVQKRRLFGPEKQAAIDEEIQKLLQAGFIRRVEYSEWVSNPVLVKKPNGKWRMCIDFTNLNDACPKDPHPLPNVEKLVERAAGHERMSFLDASSGYHQVQLLLDDQEKTAFYVGDAIYCYVMMPFGLKNAGATYQKLVQIIFKLQIGRNIEVYVDDMIVTSERAEDHIDDLSETFQNLRRARMKLNPMKCTFAVESRKFLGYVVSKKGIEVNPEKVLAVQQMEPPKTVKDVQRLTGRVAALHRFISRSAERCLSFLKALREPKNFQWTNECQRAFDELKQYLASTPLLSKPVDGECLYLYLGVIEEAVSSVLLRGENTIQKPICYVSKVLQGAEQNYPLAEKAAFALVYTARKLRAYFQSHQIVVYTDLPLRKILQKPELSGRLIGWSVELSEYDLKFQPHTTIKGQAVADFLVECISATREEKAPEHPVWVLYVDGAANVEGSGAGAVLVGPDGFKSEHALRFTFQTTNNAAEYEALIYGLKLVTELKVLDAPSYTDFTVKCQLLSTDPSTPSWTTPLINYLRSGELPEDQSAAKLTKRRAAHFTLLDNQLYKRAASMPLLRCLTPYEAEYAVREVHEGVCGMHIGGKTLARKLLRHGYYWPTMVEDVLNYVKKCPTCQFNADDIHMPGEMLSSLTSPWPFAQWGVDLLGPFIKGKGGCTFLVVAVDYFTKWIEAKPLSTTTERKIEEFLFNSILCRFGIPKRIIADNGPQFQAAALRSFCNDYGIELSLTSVYTPQSNGQAESANKIVLRGLKARVIAARSNWVDELNKVLWSCRTTPSSATGETPFSLAYGVEAVIPVEVVLPSDRAGRHDDGSNEQLLRENLDLVEEVREMSRMRNMVHQSQVAKFYNKRVRACQFQVGDLVLRKAGLTNAHSHMGKLAPNWEGPYIVIRVKRPGCY</sequence>
<dbReference type="GO" id="GO:0015074">
    <property type="term" value="P:DNA integration"/>
    <property type="evidence" value="ECO:0007669"/>
    <property type="project" value="InterPro"/>
</dbReference>
<dbReference type="Gene3D" id="1.10.340.70">
    <property type="match status" value="1"/>
</dbReference>
<evidence type="ECO:0000259" key="8">
    <source>
        <dbReference type="PROSITE" id="PS50994"/>
    </source>
</evidence>
<dbReference type="InterPro" id="IPR050951">
    <property type="entry name" value="Retrovirus_Pol_polyprotein"/>
</dbReference>
<feature type="region of interest" description="Disordered" evidence="7">
    <location>
        <begin position="600"/>
        <end position="648"/>
    </location>
</feature>